<dbReference type="SUPFAM" id="SSF51004">
    <property type="entry name" value="C-terminal (heme d1) domain of cytochrome cd1-nitrite reductase"/>
    <property type="match status" value="1"/>
</dbReference>
<dbReference type="PANTHER" id="PTHR47197">
    <property type="entry name" value="PROTEIN NIRF"/>
    <property type="match status" value="1"/>
</dbReference>
<accession>A0A443ZEM8</accession>
<sequence>MMQTAMATGVLVLLVSAGLYLHRANGQHVTAQPPVAAKAGASERQRVTRDGVSIEFEALPAVAGEPLMEGNLADIRFHIRDAASGQPLSGVAPGAWLDPASTTVSRDGRKLGCKARIGLYLKGVMGARALLDLNSYYLLLMNKDPSISVIDPSISVGGITSTLSRIPLKRAPMDWVVSNADKRLYVSMPDAGEIAVVDTESFQVLSYVAAGSEPVRVALQPDGRYLWVGNNAPDSVGSGVTVIDTQTLEKVFSYPSGQGFHEISFSDDSRHAFVSNRDSGTLSVFDISSLRHISDVATGPQPLSAAYSPLAQAVYVSDGKAGTISVIDARTLKTRALIETGQGVGPMRFTPDGRFGLVLNTLENRLLVIDAANDQRVQALEVTAEPYQLTFTRAYAYVRGLASSRVSMINLASLGQGKQPIVQDFEAGPAAPKLAGNLPLADSLTPARDEAAVFVVSPVDNTAYYYMEGMNAPMSGYLNRGHTARAAMVVDRSLRELQPGVYGGRIKLPAAGQLDMAFMLNQPQMTHCFAVEVQENPGLEKLRATAKVQFMLEQATVRAGNEPVLARFRVVQGTTGKPWQGLQDLQVRYYLAPSAWQATALAREVEEGVYEAPLQIKRAGAYYLQVQSSTARLGGNGQSFASLRALPAQPSTEAAAH</sequence>
<dbReference type="EMBL" id="QJRG01000050">
    <property type="protein sequence ID" value="RWU17150.1"/>
    <property type="molecule type" value="Genomic_DNA"/>
</dbReference>
<dbReference type="PANTHER" id="PTHR47197:SF3">
    <property type="entry name" value="DIHYDRO-HEME D1 DEHYDROGENASE"/>
    <property type="match status" value="1"/>
</dbReference>
<evidence type="ECO:0000313" key="2">
    <source>
        <dbReference type="Proteomes" id="UP000288983"/>
    </source>
</evidence>
<dbReference type="InterPro" id="IPR011048">
    <property type="entry name" value="Haem_d1_sf"/>
</dbReference>
<dbReference type="InterPro" id="IPR051200">
    <property type="entry name" value="Host-pathogen_enzymatic-act"/>
</dbReference>
<dbReference type="Proteomes" id="UP000288983">
    <property type="component" value="Unassembled WGS sequence"/>
</dbReference>
<comment type="caution">
    <text evidence="1">The sequence shown here is derived from an EMBL/GenBank/DDBJ whole genome shotgun (WGS) entry which is preliminary data.</text>
</comment>
<dbReference type="AlphaFoldDB" id="A0A443ZEM8"/>
<evidence type="ECO:0000313" key="1">
    <source>
        <dbReference type="EMBL" id="RWU17150.1"/>
    </source>
</evidence>
<protein>
    <submittedName>
        <fullName evidence="1">Cytochrome D1</fullName>
    </submittedName>
</protein>
<dbReference type="Pfam" id="PF02239">
    <property type="entry name" value="Cytochrom_D1"/>
    <property type="match status" value="1"/>
</dbReference>
<dbReference type="OrthoDB" id="5558583at2"/>
<name>A0A443ZEM8_9PSED</name>
<reference evidence="1 2" key="1">
    <citation type="submission" date="2018-06" db="EMBL/GenBank/DDBJ databases">
        <title>Bacteria isolated from soil of Wuhan.</title>
        <authorList>
            <person name="Wei X."/>
            <person name="Chunhua H."/>
        </authorList>
    </citation>
    <scope>NUCLEOTIDE SEQUENCE [LARGE SCALE GENOMIC DNA]</scope>
    <source>
        <strain evidence="2">xwS2</strain>
    </source>
</reference>
<organism evidence="1 2">
    <name type="scientific">Pseudomonas alkylphenolica</name>
    <dbReference type="NCBI Taxonomy" id="237609"/>
    <lineage>
        <taxon>Bacteria</taxon>
        <taxon>Pseudomonadati</taxon>
        <taxon>Pseudomonadota</taxon>
        <taxon>Gammaproteobacteria</taxon>
        <taxon>Pseudomonadales</taxon>
        <taxon>Pseudomonadaceae</taxon>
        <taxon>Pseudomonas</taxon>
    </lineage>
</organism>
<dbReference type="Gene3D" id="2.130.10.10">
    <property type="entry name" value="YVTN repeat-like/Quinoprotein amine dehydrogenase"/>
    <property type="match status" value="1"/>
</dbReference>
<proteinExistence type="predicted"/>
<gene>
    <name evidence="1" type="ORF">DM813_27700</name>
</gene>
<dbReference type="InterPro" id="IPR015943">
    <property type="entry name" value="WD40/YVTN_repeat-like_dom_sf"/>
</dbReference>